<name>A0A5B7GCX5_PORTR</name>
<organism evidence="1 2">
    <name type="scientific">Portunus trituberculatus</name>
    <name type="common">Swimming crab</name>
    <name type="synonym">Neptunus trituberculatus</name>
    <dbReference type="NCBI Taxonomy" id="210409"/>
    <lineage>
        <taxon>Eukaryota</taxon>
        <taxon>Metazoa</taxon>
        <taxon>Ecdysozoa</taxon>
        <taxon>Arthropoda</taxon>
        <taxon>Crustacea</taxon>
        <taxon>Multicrustacea</taxon>
        <taxon>Malacostraca</taxon>
        <taxon>Eumalacostraca</taxon>
        <taxon>Eucarida</taxon>
        <taxon>Decapoda</taxon>
        <taxon>Pleocyemata</taxon>
        <taxon>Brachyura</taxon>
        <taxon>Eubrachyura</taxon>
        <taxon>Portunoidea</taxon>
        <taxon>Portunidae</taxon>
        <taxon>Portuninae</taxon>
        <taxon>Portunus</taxon>
    </lineage>
</organism>
<gene>
    <name evidence="1" type="ORF">E2C01_048959</name>
</gene>
<dbReference type="Proteomes" id="UP000324222">
    <property type="component" value="Unassembled WGS sequence"/>
</dbReference>
<evidence type="ECO:0000313" key="1">
    <source>
        <dbReference type="EMBL" id="MPC55028.1"/>
    </source>
</evidence>
<sequence>MRSCLAGRRSPGQRSQRPLLCLEDPWLFSGSGPVTRLTRHSPLKLDRIRLSENKNCLNVHEKFGQAVRYRSPRHEAPVPAEPRHSCRCVRTFFVLCCRFVFSVTVRAAGKLMPRVKWTTRGEARRG</sequence>
<keyword evidence="2" id="KW-1185">Reference proteome</keyword>
<proteinExistence type="predicted"/>
<accession>A0A5B7GCX5</accession>
<reference evidence="1 2" key="1">
    <citation type="submission" date="2019-05" db="EMBL/GenBank/DDBJ databases">
        <title>Another draft genome of Portunus trituberculatus and its Hox gene families provides insights of decapod evolution.</title>
        <authorList>
            <person name="Jeong J.-H."/>
            <person name="Song I."/>
            <person name="Kim S."/>
            <person name="Choi T."/>
            <person name="Kim D."/>
            <person name="Ryu S."/>
            <person name="Kim W."/>
        </authorList>
    </citation>
    <scope>NUCLEOTIDE SEQUENCE [LARGE SCALE GENOMIC DNA]</scope>
    <source>
        <tissue evidence="1">Muscle</tissue>
    </source>
</reference>
<dbReference type="EMBL" id="VSRR010012831">
    <property type="protein sequence ID" value="MPC55028.1"/>
    <property type="molecule type" value="Genomic_DNA"/>
</dbReference>
<dbReference type="AlphaFoldDB" id="A0A5B7GCX5"/>
<protein>
    <submittedName>
        <fullName evidence="1">Uncharacterized protein</fullName>
    </submittedName>
</protein>
<comment type="caution">
    <text evidence="1">The sequence shown here is derived from an EMBL/GenBank/DDBJ whole genome shotgun (WGS) entry which is preliminary data.</text>
</comment>
<evidence type="ECO:0000313" key="2">
    <source>
        <dbReference type="Proteomes" id="UP000324222"/>
    </source>
</evidence>